<name>A0ABN2G0N4_9ACTN</name>
<keyword evidence="4" id="KW-1185">Reference proteome</keyword>
<proteinExistence type="predicted"/>
<feature type="transmembrane region" description="Helical" evidence="2">
    <location>
        <begin position="55"/>
        <end position="80"/>
    </location>
</feature>
<evidence type="ECO:0000256" key="1">
    <source>
        <dbReference type="SAM" id="MobiDB-lite"/>
    </source>
</evidence>
<sequence length="154" mass="16325">MPGQTDSTPERFGAAAQQNTVPLPVDPEPPPECGRHRRLDIRHARMSAVGWARRFWLVSLLTLLLGAVIVGGLVAIVGVYQPADSVPGASATAARAVPASQHPRSPGFPSEAAKAVRATLPSGHRSTPAPPKRDPDGGNSWIPPFLRPWLSPAR</sequence>
<keyword evidence="2" id="KW-0472">Membrane</keyword>
<comment type="caution">
    <text evidence="3">The sequence shown here is derived from an EMBL/GenBank/DDBJ whole genome shotgun (WGS) entry which is preliminary data.</text>
</comment>
<dbReference type="RefSeq" id="WP_344307686.1">
    <property type="nucleotide sequence ID" value="NZ_BAAANY010000003.1"/>
</dbReference>
<dbReference type="Proteomes" id="UP001500618">
    <property type="component" value="Unassembled WGS sequence"/>
</dbReference>
<feature type="region of interest" description="Disordered" evidence="1">
    <location>
        <begin position="87"/>
        <end position="154"/>
    </location>
</feature>
<keyword evidence="2" id="KW-0812">Transmembrane</keyword>
<evidence type="ECO:0000313" key="3">
    <source>
        <dbReference type="EMBL" id="GAA1663240.1"/>
    </source>
</evidence>
<feature type="compositionally biased region" description="Low complexity" evidence="1">
    <location>
        <begin position="87"/>
        <end position="100"/>
    </location>
</feature>
<gene>
    <name evidence="3" type="ORF">GCM10009765_10870</name>
</gene>
<reference evidence="3 4" key="1">
    <citation type="journal article" date="2019" name="Int. J. Syst. Evol. Microbiol.">
        <title>The Global Catalogue of Microorganisms (GCM) 10K type strain sequencing project: providing services to taxonomists for standard genome sequencing and annotation.</title>
        <authorList>
            <consortium name="The Broad Institute Genomics Platform"/>
            <consortium name="The Broad Institute Genome Sequencing Center for Infectious Disease"/>
            <person name="Wu L."/>
            <person name="Ma J."/>
        </authorList>
    </citation>
    <scope>NUCLEOTIDE SEQUENCE [LARGE SCALE GENOMIC DNA]</scope>
    <source>
        <strain evidence="3 4">JCM 14718</strain>
    </source>
</reference>
<dbReference type="EMBL" id="BAAANY010000003">
    <property type="protein sequence ID" value="GAA1663240.1"/>
    <property type="molecule type" value="Genomic_DNA"/>
</dbReference>
<organism evidence="3 4">
    <name type="scientific">Fodinicola feengrottensis</name>
    <dbReference type="NCBI Taxonomy" id="435914"/>
    <lineage>
        <taxon>Bacteria</taxon>
        <taxon>Bacillati</taxon>
        <taxon>Actinomycetota</taxon>
        <taxon>Actinomycetes</taxon>
        <taxon>Mycobacteriales</taxon>
        <taxon>Fodinicola</taxon>
    </lineage>
</organism>
<protein>
    <submittedName>
        <fullName evidence="3">Uncharacterized protein</fullName>
    </submittedName>
</protein>
<keyword evidence="2" id="KW-1133">Transmembrane helix</keyword>
<evidence type="ECO:0000313" key="4">
    <source>
        <dbReference type="Proteomes" id="UP001500618"/>
    </source>
</evidence>
<evidence type="ECO:0000256" key="2">
    <source>
        <dbReference type="SAM" id="Phobius"/>
    </source>
</evidence>
<accession>A0ABN2G0N4</accession>
<feature type="region of interest" description="Disordered" evidence="1">
    <location>
        <begin position="1"/>
        <end position="32"/>
    </location>
</feature>